<dbReference type="InterPro" id="IPR001138">
    <property type="entry name" value="Zn2Cys6_DnaBD"/>
</dbReference>
<dbReference type="Gene3D" id="4.10.240.10">
    <property type="entry name" value="Zn(2)-C6 fungal-type DNA-binding domain"/>
    <property type="match status" value="1"/>
</dbReference>
<dbReference type="PANTHER" id="PTHR47784:SF4">
    <property type="entry name" value="ZN(II)2CYS6 TRANSCRIPTION FACTOR (EUROFUNG)"/>
    <property type="match status" value="1"/>
</dbReference>
<dbReference type="InterPro" id="IPR036864">
    <property type="entry name" value="Zn2-C6_fun-type_DNA-bd_sf"/>
</dbReference>
<dbReference type="Pfam" id="PF11951">
    <property type="entry name" value="Fungal_trans_2"/>
    <property type="match status" value="1"/>
</dbReference>
<dbReference type="GO" id="GO:0001228">
    <property type="term" value="F:DNA-binding transcription activator activity, RNA polymerase II-specific"/>
    <property type="evidence" value="ECO:0007669"/>
    <property type="project" value="TreeGrafter"/>
</dbReference>
<dbReference type="GO" id="GO:0008270">
    <property type="term" value="F:zinc ion binding"/>
    <property type="evidence" value="ECO:0007669"/>
    <property type="project" value="InterPro"/>
</dbReference>
<accession>A0A2T4AJF0</accession>
<dbReference type="InterPro" id="IPR021858">
    <property type="entry name" value="Fun_TF"/>
</dbReference>
<dbReference type="RefSeq" id="XP_024776863.1">
    <property type="nucleotide sequence ID" value="XM_024918883.1"/>
</dbReference>
<keyword evidence="1" id="KW-0539">Nucleus</keyword>
<dbReference type="PANTHER" id="PTHR47784">
    <property type="entry name" value="STEROL UPTAKE CONTROL PROTEIN 2"/>
    <property type="match status" value="1"/>
</dbReference>
<evidence type="ECO:0000256" key="1">
    <source>
        <dbReference type="ARBA" id="ARBA00023242"/>
    </source>
</evidence>
<evidence type="ECO:0000313" key="5">
    <source>
        <dbReference type="Proteomes" id="UP000241690"/>
    </source>
</evidence>
<keyword evidence="5" id="KW-1185">Reference proteome</keyword>
<dbReference type="PROSITE" id="PS00463">
    <property type="entry name" value="ZN2_CY6_FUNGAL_1"/>
    <property type="match status" value="1"/>
</dbReference>
<organism evidence="4 5">
    <name type="scientific">Trichoderma harzianum CBS 226.95</name>
    <dbReference type="NCBI Taxonomy" id="983964"/>
    <lineage>
        <taxon>Eukaryota</taxon>
        <taxon>Fungi</taxon>
        <taxon>Dikarya</taxon>
        <taxon>Ascomycota</taxon>
        <taxon>Pezizomycotina</taxon>
        <taxon>Sordariomycetes</taxon>
        <taxon>Hypocreomycetidae</taxon>
        <taxon>Hypocreales</taxon>
        <taxon>Hypocreaceae</taxon>
        <taxon>Trichoderma</taxon>
    </lineage>
</organism>
<reference evidence="4 5" key="1">
    <citation type="submission" date="2016-07" db="EMBL/GenBank/DDBJ databases">
        <title>Multiple horizontal gene transfer events from other fungi enriched the ability of initially mycotrophic Trichoderma (Ascomycota) to feed on dead plant biomass.</title>
        <authorList>
            <consortium name="DOE Joint Genome Institute"/>
            <person name="Aerts A."/>
            <person name="Atanasova L."/>
            <person name="Chenthamara K."/>
            <person name="Zhang J."/>
            <person name="Grujic M."/>
            <person name="Henrissat B."/>
            <person name="Kuo A."/>
            <person name="Salamov A."/>
            <person name="Lipzen A."/>
            <person name="Labutti K."/>
            <person name="Barry K."/>
            <person name="Miao Y."/>
            <person name="Rahimi M.J."/>
            <person name="Shen Q."/>
            <person name="Grigoriev I.V."/>
            <person name="Kubicek C.P."/>
            <person name="Druzhinina I.S."/>
        </authorList>
    </citation>
    <scope>NUCLEOTIDE SEQUENCE [LARGE SCALE GENOMIC DNA]</scope>
    <source>
        <strain evidence="4 5">CBS 226.95</strain>
    </source>
</reference>
<dbReference type="SMART" id="SM00066">
    <property type="entry name" value="GAL4"/>
    <property type="match status" value="1"/>
</dbReference>
<sequence length="412" mass="46819">MRSSHRKSRHGCRECKQRHKKCDESSPICLNCSITNRSCSYRHTRPSYRPFRTKPAAPLLTPTPSPSPSPSAVPPHLPWVTQEWRDQAYGMGHLELLHHLESRGLEKASILPLPSSTRRVVMQCALANPYLMDQLLALSAAHLSTVHQGQQQIFRTKATELQTRALSLFNRSELAMSQQNSCAWFLYASLLGLQVMFETFHSSDFNSFLERLGTYFPVHQGVRAVIQKAWPTIKDIVDGIVGHRDFSVARGLGKRRPQECDDVISLIDACDLEESDKDVCLEAIEILQWIFELHRISPATRVHFTVAFSILIPARFGEMLGQRIPEALIILSFHAVLLHRLRHFWVFGPSGRFLIESISTYLGTPWARWLVWPNEQLKVISNTSAIYPTAFQEQISVLGSMEQSIEGEVELK</sequence>
<dbReference type="GeneID" id="36627452"/>
<proteinExistence type="predicted"/>
<feature type="region of interest" description="Disordered" evidence="2">
    <location>
        <begin position="50"/>
        <end position="74"/>
    </location>
</feature>
<dbReference type="AlphaFoldDB" id="A0A2T4AJF0"/>
<dbReference type="Pfam" id="PF00172">
    <property type="entry name" value="Zn_clus"/>
    <property type="match status" value="1"/>
</dbReference>
<dbReference type="InterPro" id="IPR053157">
    <property type="entry name" value="Sterol_Uptake_Regulator"/>
</dbReference>
<feature type="domain" description="Zn(2)-C6 fungal-type" evidence="3">
    <location>
        <begin position="11"/>
        <end position="41"/>
    </location>
</feature>
<name>A0A2T4AJF0_TRIHA</name>
<evidence type="ECO:0000313" key="4">
    <source>
        <dbReference type="EMBL" id="PTB57186.1"/>
    </source>
</evidence>
<protein>
    <recommendedName>
        <fullName evidence="3">Zn(2)-C6 fungal-type domain-containing protein</fullName>
    </recommendedName>
</protein>
<dbReference type="CDD" id="cd00067">
    <property type="entry name" value="GAL4"/>
    <property type="match status" value="1"/>
</dbReference>
<dbReference type="STRING" id="983964.A0A2T4AJF0"/>
<dbReference type="Proteomes" id="UP000241690">
    <property type="component" value="Unassembled WGS sequence"/>
</dbReference>
<dbReference type="PROSITE" id="PS50048">
    <property type="entry name" value="ZN2_CY6_FUNGAL_2"/>
    <property type="match status" value="1"/>
</dbReference>
<evidence type="ECO:0000259" key="3">
    <source>
        <dbReference type="PROSITE" id="PS50048"/>
    </source>
</evidence>
<dbReference type="SUPFAM" id="SSF57701">
    <property type="entry name" value="Zn2/Cys6 DNA-binding domain"/>
    <property type="match status" value="1"/>
</dbReference>
<gene>
    <name evidence="4" type="ORF">M431DRAFT_506913</name>
</gene>
<dbReference type="EMBL" id="KZ679678">
    <property type="protein sequence ID" value="PTB57186.1"/>
    <property type="molecule type" value="Genomic_DNA"/>
</dbReference>
<feature type="compositionally biased region" description="Pro residues" evidence="2">
    <location>
        <begin position="61"/>
        <end position="74"/>
    </location>
</feature>
<evidence type="ECO:0000256" key="2">
    <source>
        <dbReference type="SAM" id="MobiDB-lite"/>
    </source>
</evidence>